<keyword evidence="1" id="KW-0732">Signal</keyword>
<dbReference type="Proteomes" id="UP000030693">
    <property type="component" value="Unassembled WGS sequence"/>
</dbReference>
<accession>A0A058Z8E1</accession>
<dbReference type="GeneID" id="20527447"/>
<protein>
    <submittedName>
        <fullName evidence="2">Uncharacterized protein</fullName>
    </submittedName>
</protein>
<keyword evidence="3" id="KW-1185">Reference proteome</keyword>
<reference evidence="2" key="1">
    <citation type="submission" date="2013-04" db="EMBL/GenBank/DDBJ databases">
        <title>The Genome Sequence of Fonticula alba ATCC 38817.</title>
        <authorList>
            <consortium name="The Broad Institute Genomics Platform"/>
            <person name="Russ C."/>
            <person name="Cuomo C."/>
            <person name="Burger G."/>
            <person name="Gray M.W."/>
            <person name="Holland P.W.H."/>
            <person name="King N."/>
            <person name="Lang F.B.F."/>
            <person name="Roger A.J."/>
            <person name="Ruiz-Trillo I."/>
            <person name="Brown M."/>
            <person name="Walker B."/>
            <person name="Young S."/>
            <person name="Zeng Q."/>
            <person name="Gargeya S."/>
            <person name="Fitzgerald M."/>
            <person name="Haas B."/>
            <person name="Abouelleil A."/>
            <person name="Allen A.W."/>
            <person name="Alvarado L."/>
            <person name="Arachchi H.M."/>
            <person name="Berlin A.M."/>
            <person name="Chapman S.B."/>
            <person name="Gainer-Dewar J."/>
            <person name="Goldberg J."/>
            <person name="Griggs A."/>
            <person name="Gujja S."/>
            <person name="Hansen M."/>
            <person name="Howarth C."/>
            <person name="Imamovic A."/>
            <person name="Ireland A."/>
            <person name="Larimer J."/>
            <person name="McCowan C."/>
            <person name="Murphy C."/>
            <person name="Pearson M."/>
            <person name="Poon T.W."/>
            <person name="Priest M."/>
            <person name="Roberts A."/>
            <person name="Saif S."/>
            <person name="Shea T."/>
            <person name="Sisk P."/>
            <person name="Sykes S."/>
            <person name="Wortman J."/>
            <person name="Nusbaum C."/>
            <person name="Birren B."/>
        </authorList>
    </citation>
    <scope>NUCLEOTIDE SEQUENCE [LARGE SCALE GENOMIC DNA]</scope>
    <source>
        <strain evidence="2">ATCC 38817</strain>
    </source>
</reference>
<evidence type="ECO:0000313" key="3">
    <source>
        <dbReference type="Proteomes" id="UP000030693"/>
    </source>
</evidence>
<dbReference type="EMBL" id="KB932204">
    <property type="protein sequence ID" value="KCV70386.1"/>
    <property type="molecule type" value="Genomic_DNA"/>
</dbReference>
<sequence>MDTLASRQAPAHGRLGSLACLLLLALLPAMSAAAKLRVSVSRPHPPAHRLQLWIDTPLDEGTCVVLASGPGVNRRLGNPLLPSVVKVRPMAQPAGHDREHHHDAADELHVHKRTDLAGLLTSVHAPDASLTQGSISEIFAPSVTRAYDLARLRHGCNTFLDIDEALGQLDMVAPRYEAPHHGVGAFNTTDEIVDLAVSGEPLNRIDIVFMGDGYTGPERGLFMSDMRRMTDDLFDSPTFYSYLPLFNVWGLYRPSVDSGIGVDSTPRNTSFGLYRVGTELRAIYTSRPLEALRACHALGDGNWCVYVLLCRAACRGTC</sequence>
<feature type="signal peptide" evidence="1">
    <location>
        <begin position="1"/>
        <end position="33"/>
    </location>
</feature>
<dbReference type="RefSeq" id="XP_009494902.1">
    <property type="nucleotide sequence ID" value="XM_009496627.1"/>
</dbReference>
<dbReference type="AlphaFoldDB" id="A0A058Z8E1"/>
<dbReference type="eggNOG" id="ENOG502RITG">
    <property type="taxonomic scope" value="Eukaryota"/>
</dbReference>
<gene>
    <name evidence="2" type="ORF">H696_02722</name>
</gene>
<organism evidence="2">
    <name type="scientific">Fonticula alba</name>
    <name type="common">Slime mold</name>
    <dbReference type="NCBI Taxonomy" id="691883"/>
    <lineage>
        <taxon>Eukaryota</taxon>
        <taxon>Rotosphaerida</taxon>
        <taxon>Fonticulaceae</taxon>
        <taxon>Fonticula</taxon>
    </lineage>
</organism>
<evidence type="ECO:0000256" key="1">
    <source>
        <dbReference type="SAM" id="SignalP"/>
    </source>
</evidence>
<evidence type="ECO:0000313" key="2">
    <source>
        <dbReference type="EMBL" id="KCV70386.1"/>
    </source>
</evidence>
<dbReference type="OrthoDB" id="2961863at2759"/>
<dbReference type="InterPro" id="IPR019026">
    <property type="entry name" value="Peptidase_M64_IgA"/>
</dbReference>
<dbReference type="InterPro" id="IPR024079">
    <property type="entry name" value="MetalloPept_cat_dom_sf"/>
</dbReference>
<dbReference type="GO" id="GO:0008237">
    <property type="term" value="F:metallopeptidase activity"/>
    <property type="evidence" value="ECO:0007669"/>
    <property type="project" value="InterPro"/>
</dbReference>
<dbReference type="Gene3D" id="3.40.390.10">
    <property type="entry name" value="Collagenase (Catalytic Domain)"/>
    <property type="match status" value="1"/>
</dbReference>
<proteinExistence type="predicted"/>
<name>A0A058Z8E1_FONAL</name>
<dbReference type="Pfam" id="PF09471">
    <property type="entry name" value="Peptidase_M64"/>
    <property type="match status" value="1"/>
</dbReference>
<feature type="chain" id="PRO_5001570879" evidence="1">
    <location>
        <begin position="34"/>
        <end position="318"/>
    </location>
</feature>